<dbReference type="Pfam" id="PF08220">
    <property type="entry name" value="HTH_DeoR"/>
    <property type="match status" value="1"/>
</dbReference>
<name>A0A136KL83_9BACT</name>
<protein>
    <recommendedName>
        <fullName evidence="3">Fido domain-containing protein</fullName>
    </recommendedName>
</protein>
<dbReference type="InterPro" id="IPR003812">
    <property type="entry name" value="Fido"/>
</dbReference>
<accession>A0A136KL83</accession>
<evidence type="ECO:0000259" key="3">
    <source>
        <dbReference type="PROSITE" id="PS51459"/>
    </source>
</evidence>
<keyword evidence="2" id="KW-0804">Transcription</keyword>
<dbReference type="InterPro" id="IPR036597">
    <property type="entry name" value="Fido-like_dom_sf"/>
</dbReference>
<proteinExistence type="predicted"/>
<dbReference type="SUPFAM" id="SSF140931">
    <property type="entry name" value="Fic-like"/>
    <property type="match status" value="1"/>
</dbReference>
<dbReference type="InterPro" id="IPR001034">
    <property type="entry name" value="DeoR_HTH"/>
</dbReference>
<dbReference type="InterPro" id="IPR036390">
    <property type="entry name" value="WH_DNA-bd_sf"/>
</dbReference>
<reference evidence="4 5" key="1">
    <citation type="submission" date="2015-02" db="EMBL/GenBank/DDBJ databases">
        <title>Improved understanding of the partial-nitritation anammox process through 23 genomes representing the majority of the microbial community.</title>
        <authorList>
            <person name="Speth D.R."/>
            <person name="In T Zandt M."/>
            <person name="Guerrero Cruz S."/>
            <person name="Jetten M.S."/>
            <person name="Dutilh B.E."/>
        </authorList>
    </citation>
    <scope>NUCLEOTIDE SEQUENCE [LARGE SCALE GENOMIC DNA]</scope>
    <source>
        <strain evidence="4">OLB21</strain>
    </source>
</reference>
<dbReference type="EMBL" id="JYPD01000007">
    <property type="protein sequence ID" value="KXK10206.1"/>
    <property type="molecule type" value="Genomic_DNA"/>
</dbReference>
<dbReference type="AlphaFoldDB" id="A0A136KL83"/>
<dbReference type="Gene3D" id="1.10.3290.10">
    <property type="entry name" value="Fido-like domain"/>
    <property type="match status" value="1"/>
</dbReference>
<dbReference type="PANTHER" id="PTHR13504">
    <property type="entry name" value="FIDO DOMAIN-CONTAINING PROTEIN DDB_G0283145"/>
    <property type="match status" value="1"/>
</dbReference>
<evidence type="ECO:0000256" key="1">
    <source>
        <dbReference type="ARBA" id="ARBA00023015"/>
    </source>
</evidence>
<dbReference type="InterPro" id="IPR040198">
    <property type="entry name" value="Fido_containing"/>
</dbReference>
<comment type="caution">
    <text evidence="4">The sequence shown here is derived from an EMBL/GenBank/DDBJ whole genome shotgun (WGS) entry which is preliminary data.</text>
</comment>
<gene>
    <name evidence="4" type="ORF">UZ20_WS6002000028</name>
</gene>
<dbReference type="Proteomes" id="UP000070449">
    <property type="component" value="Unassembled WGS sequence"/>
</dbReference>
<dbReference type="STRING" id="1617427.UZ20_WS6002000028"/>
<evidence type="ECO:0000313" key="5">
    <source>
        <dbReference type="Proteomes" id="UP000070449"/>
    </source>
</evidence>
<dbReference type="InterPro" id="IPR036388">
    <property type="entry name" value="WH-like_DNA-bd_sf"/>
</dbReference>
<dbReference type="GO" id="GO:0003700">
    <property type="term" value="F:DNA-binding transcription factor activity"/>
    <property type="evidence" value="ECO:0007669"/>
    <property type="project" value="InterPro"/>
</dbReference>
<dbReference type="PANTHER" id="PTHR13504:SF38">
    <property type="entry name" value="FIDO DOMAIN-CONTAINING PROTEIN"/>
    <property type="match status" value="1"/>
</dbReference>
<evidence type="ECO:0000313" key="4">
    <source>
        <dbReference type="EMBL" id="KXK10206.1"/>
    </source>
</evidence>
<evidence type="ECO:0000256" key="2">
    <source>
        <dbReference type="ARBA" id="ARBA00023163"/>
    </source>
</evidence>
<sequence length="337" mass="39504">MVMNLVKLEVEKSMIEQNQTTLQSKTNMQTRAKSINMFHMAHIIGVELTLKDAEKAAEGRKIRTDDARGIILNNYRNTLEFVRSNVTDTYIDIDINIMLHLNKILLTDWKESWESKFRTGGEDIDVILDNWVSLRDQRIEPIRVQDELLQALDWYKSSISKVHNIIRIGILIYRLVRISPFIVANKLTIIAIADFLLQKNGYIERSFLPATRNFDVYEDEYREAWTQAIEHNEDVTLWLERFIRNLAGDMADVREVIGKNTQAETKSSRQPFLDLNKRQLKILRYLQTIPTVKREDYVQMMDVSTMTAYRDLDSLVAKKLLKVDGKGRGTRYMLYHR</sequence>
<keyword evidence="1" id="KW-0805">Transcription regulation</keyword>
<feature type="domain" description="Fido" evidence="3">
    <location>
        <begin position="93"/>
        <end position="241"/>
    </location>
</feature>
<dbReference type="SUPFAM" id="SSF46785">
    <property type="entry name" value="Winged helix' DNA-binding domain"/>
    <property type="match status" value="1"/>
</dbReference>
<dbReference type="PROSITE" id="PS51459">
    <property type="entry name" value="FIDO"/>
    <property type="match status" value="1"/>
</dbReference>
<dbReference type="Gene3D" id="1.10.10.10">
    <property type="entry name" value="Winged helix-like DNA-binding domain superfamily/Winged helix DNA-binding domain"/>
    <property type="match status" value="1"/>
</dbReference>
<organism evidence="4 5">
    <name type="scientific">candidate division WS6 bacterium OLB21</name>
    <dbReference type="NCBI Taxonomy" id="1617427"/>
    <lineage>
        <taxon>Bacteria</taxon>
        <taxon>Candidatus Dojkabacteria</taxon>
    </lineage>
</organism>